<dbReference type="EC" id="5.3.1.16" evidence="9 11"/>
<comment type="similarity">
    <text evidence="4 9 10">Belongs to the HisA/HisF family.</text>
</comment>
<dbReference type="SUPFAM" id="SSF55729">
    <property type="entry name" value="Acyl-CoA N-acyltransferases (Nat)"/>
    <property type="match status" value="1"/>
</dbReference>
<dbReference type="GO" id="GO:0000105">
    <property type="term" value="P:L-histidine biosynthetic process"/>
    <property type="evidence" value="ECO:0007669"/>
    <property type="project" value="UniProtKB-UniRule"/>
</dbReference>
<evidence type="ECO:0000256" key="8">
    <source>
        <dbReference type="ARBA" id="ARBA00023235"/>
    </source>
</evidence>
<dbReference type="InterPro" id="IPR011060">
    <property type="entry name" value="RibuloseP-bd_barrel"/>
</dbReference>
<feature type="active site" description="Proton acceptor" evidence="9">
    <location>
        <position position="206"/>
    </location>
</feature>
<keyword evidence="6 9" id="KW-0028">Amino-acid biosynthesis</keyword>
<comment type="pathway">
    <text evidence="3 9 11">Amino-acid biosynthesis; L-histidine biosynthesis; L-histidine from 5-phospho-alpha-D-ribose 1-diphosphate: step 4/9.</text>
</comment>
<dbReference type="SUPFAM" id="SSF51366">
    <property type="entry name" value="Ribulose-phoshate binding barrel"/>
    <property type="match status" value="1"/>
</dbReference>
<dbReference type="InterPro" id="IPR016181">
    <property type="entry name" value="Acyl_CoA_acyltransferase"/>
</dbReference>
<dbReference type="GO" id="GO:0000162">
    <property type="term" value="P:L-tryptophan biosynthetic process"/>
    <property type="evidence" value="ECO:0007669"/>
    <property type="project" value="TreeGrafter"/>
</dbReference>
<dbReference type="InterPro" id="IPR013785">
    <property type="entry name" value="Aldolase_TIM"/>
</dbReference>
<dbReference type="CDD" id="cd04301">
    <property type="entry name" value="NAT_SF"/>
    <property type="match status" value="1"/>
</dbReference>
<dbReference type="AlphaFoldDB" id="A0AA35V823"/>
<comment type="caution">
    <text evidence="13">The sequence shown here is derived from an EMBL/GenBank/DDBJ whole genome shotgun (WGS) entry which is preliminary data.</text>
</comment>
<dbReference type="InterPro" id="IPR006062">
    <property type="entry name" value="His_biosynth"/>
</dbReference>
<keyword evidence="5 9" id="KW-0963">Cytoplasm</keyword>
<dbReference type="Pfam" id="PF00977">
    <property type="entry name" value="His_biosynth"/>
    <property type="match status" value="1"/>
</dbReference>
<dbReference type="GO" id="GO:0016747">
    <property type="term" value="F:acyltransferase activity, transferring groups other than amino-acyl groups"/>
    <property type="evidence" value="ECO:0007669"/>
    <property type="project" value="InterPro"/>
</dbReference>
<evidence type="ECO:0000256" key="6">
    <source>
        <dbReference type="ARBA" id="ARBA00022605"/>
    </source>
</evidence>
<dbReference type="GO" id="GO:0003949">
    <property type="term" value="F:1-(5-phosphoribosyl)-5-[(5-phosphoribosylamino)methylideneamino]imidazole-4-carboxamide isomerase activity"/>
    <property type="evidence" value="ECO:0007669"/>
    <property type="project" value="UniProtKB-UniRule"/>
</dbReference>
<dbReference type="InterPro" id="IPR023016">
    <property type="entry name" value="HisA/PriA"/>
</dbReference>
<dbReference type="PANTHER" id="PTHR43090:SF2">
    <property type="entry name" value="1-(5-PHOSPHORIBOSYL)-5-[(5-PHOSPHORIBOSYLAMINO)METHYLIDENEAMINO] IMIDAZOLE-4-CARBOXAMIDE ISOMERASE"/>
    <property type="match status" value="1"/>
</dbReference>
<evidence type="ECO:0000256" key="1">
    <source>
        <dbReference type="ARBA" id="ARBA00000901"/>
    </source>
</evidence>
<dbReference type="Pfam" id="PF00583">
    <property type="entry name" value="Acetyltransf_1"/>
    <property type="match status" value="1"/>
</dbReference>
<evidence type="ECO:0000259" key="12">
    <source>
        <dbReference type="PROSITE" id="PS51186"/>
    </source>
</evidence>
<dbReference type="Gene3D" id="3.40.630.30">
    <property type="match status" value="1"/>
</dbReference>
<dbReference type="RefSeq" id="WP_289841716.1">
    <property type="nucleotide sequence ID" value="NZ_CATKSH010000002.1"/>
</dbReference>
<evidence type="ECO:0000256" key="7">
    <source>
        <dbReference type="ARBA" id="ARBA00023102"/>
    </source>
</evidence>
<comment type="subcellular location">
    <subcellularLocation>
        <location evidence="2 9 11">Cytoplasm</location>
    </subcellularLocation>
</comment>
<evidence type="ECO:0000256" key="9">
    <source>
        <dbReference type="HAMAP-Rule" id="MF_01014"/>
    </source>
</evidence>
<evidence type="ECO:0000313" key="14">
    <source>
        <dbReference type="Proteomes" id="UP001176960"/>
    </source>
</evidence>
<keyword evidence="8 9" id="KW-0413">Isomerase</keyword>
<feature type="domain" description="N-acetyltransferase" evidence="12">
    <location>
        <begin position="6"/>
        <end position="171"/>
    </location>
</feature>
<dbReference type="PROSITE" id="PS51186">
    <property type="entry name" value="GNAT"/>
    <property type="match status" value="1"/>
</dbReference>
<accession>A0AA35V823</accession>
<dbReference type="CDD" id="cd04732">
    <property type="entry name" value="HisA"/>
    <property type="match status" value="1"/>
</dbReference>
<dbReference type="GO" id="GO:0005737">
    <property type="term" value="C:cytoplasm"/>
    <property type="evidence" value="ECO:0007669"/>
    <property type="project" value="UniProtKB-SubCell"/>
</dbReference>
<protein>
    <recommendedName>
        <fullName evidence="9 11">1-(5-phosphoribosyl)-5-[(5-phosphoribosylamino)methylideneamino] imidazole-4-carboxamide isomerase</fullName>
        <ecNumber evidence="9 11">5.3.1.16</ecNumber>
    </recommendedName>
    <alternativeName>
        <fullName evidence="9">Phosphoribosylformimino-5-aminoimidazole carboxamide ribotide isomerase</fullName>
    </alternativeName>
</protein>
<dbReference type="Gene3D" id="3.20.20.70">
    <property type="entry name" value="Aldolase class I"/>
    <property type="match status" value="1"/>
</dbReference>
<dbReference type="InterPro" id="IPR000182">
    <property type="entry name" value="GNAT_dom"/>
</dbReference>
<comment type="catalytic activity">
    <reaction evidence="1 9 11">
        <text>1-(5-phospho-beta-D-ribosyl)-5-[(5-phospho-beta-D-ribosylamino)methylideneamino]imidazole-4-carboxamide = 5-[(5-phospho-1-deoxy-D-ribulos-1-ylimino)methylamino]-1-(5-phospho-beta-D-ribosyl)imidazole-4-carboxamide</text>
        <dbReference type="Rhea" id="RHEA:15469"/>
        <dbReference type="ChEBI" id="CHEBI:58435"/>
        <dbReference type="ChEBI" id="CHEBI:58525"/>
        <dbReference type="EC" id="5.3.1.16"/>
    </reaction>
</comment>
<organism evidence="13 14">
    <name type="scientific">Brytella acorum</name>
    <dbReference type="NCBI Taxonomy" id="2959299"/>
    <lineage>
        <taxon>Bacteria</taxon>
        <taxon>Pseudomonadati</taxon>
        <taxon>Pseudomonadota</taxon>
        <taxon>Alphaproteobacteria</taxon>
        <taxon>Acetobacterales</taxon>
        <taxon>Acetobacteraceae</taxon>
        <taxon>Brytella</taxon>
    </lineage>
</organism>
<dbReference type="EMBL" id="CATKSH010000002">
    <property type="protein sequence ID" value="CAI9119579.1"/>
    <property type="molecule type" value="Genomic_DNA"/>
</dbReference>
<evidence type="ECO:0000256" key="5">
    <source>
        <dbReference type="ARBA" id="ARBA00022490"/>
    </source>
</evidence>
<dbReference type="Proteomes" id="UP001176960">
    <property type="component" value="Unassembled WGS sequence"/>
</dbReference>
<gene>
    <name evidence="9 13" type="primary">hisA</name>
    <name evidence="13" type="ORF">LMG32879_000397</name>
</gene>
<evidence type="ECO:0000256" key="4">
    <source>
        <dbReference type="ARBA" id="ARBA00009667"/>
    </source>
</evidence>
<dbReference type="HAMAP" id="MF_01014">
    <property type="entry name" value="HisA"/>
    <property type="match status" value="1"/>
</dbReference>
<feature type="active site" description="Proton donor" evidence="9">
    <location>
        <position position="327"/>
    </location>
</feature>
<name>A0AA35V823_9PROT</name>
<keyword evidence="7 9" id="KW-0368">Histidine biosynthesis</keyword>
<evidence type="ECO:0000256" key="10">
    <source>
        <dbReference type="RuleBase" id="RU003657"/>
    </source>
</evidence>
<proteinExistence type="inferred from homology"/>
<dbReference type="InterPro" id="IPR044524">
    <property type="entry name" value="Isoase_HisA-like"/>
</dbReference>
<dbReference type="NCBIfam" id="NF010112">
    <property type="entry name" value="PRK13585.1"/>
    <property type="match status" value="1"/>
</dbReference>
<evidence type="ECO:0000256" key="2">
    <source>
        <dbReference type="ARBA" id="ARBA00004496"/>
    </source>
</evidence>
<dbReference type="PANTHER" id="PTHR43090">
    <property type="entry name" value="1-(5-PHOSPHORIBOSYL)-5-[(5-PHOSPHORIBOSYLAMINO)METHYLIDENEAMINO] IMIDAZOLE-4-CARBOXAMIDE ISOMERASE"/>
    <property type="match status" value="1"/>
</dbReference>
<dbReference type="FunFam" id="3.20.20.70:FF:000009">
    <property type="entry name" value="1-(5-phosphoribosyl)-5-[(5-phosphoribosylamino)methylideneamino] imidazole-4-carboxamide isomerase"/>
    <property type="match status" value="1"/>
</dbReference>
<evidence type="ECO:0000256" key="11">
    <source>
        <dbReference type="RuleBase" id="RU003658"/>
    </source>
</evidence>
<reference evidence="13" key="1">
    <citation type="submission" date="2023-03" db="EMBL/GenBank/DDBJ databases">
        <authorList>
            <person name="Cleenwerck I."/>
        </authorList>
    </citation>
    <scope>NUCLEOTIDE SEQUENCE</scope>
    <source>
        <strain evidence="13">LMG 32879</strain>
    </source>
</reference>
<evidence type="ECO:0000256" key="3">
    <source>
        <dbReference type="ARBA" id="ARBA00005133"/>
    </source>
</evidence>
<dbReference type="InterPro" id="IPR006063">
    <property type="entry name" value="HisA_bact_arch"/>
</dbReference>
<sequence>MNITANRVTRLSEDDLGALCEAATAAILGGGGFGWLEPPPRNVLERYFQGLLLVPEASLFIVRESGVIQGAAVLTRPSRHNEVQAMSAHISGFHVAPYMRGRGLGHALLADVVDYARGTGCRVLNCDIRETQSQAIALFRTFGFEEWGTHPYYARVHGETVRGLYLVKLLDADGALNRETHATTGKDTASVTQLRRDGLMLYPAIDLKGGACVRLRRGDMEDATHYSDDPAAQARSFVDAGCRHLHVVDLDGAFAGQSANIDAVKAIVKASSVPVQLGGGIRDIAAIERWLDAGVARVILGSVAVKNPDLVRQASRAFPGRIVAGIDARDGRVATEGWAEISDITAIDLACRMEDAGVAAIIFTEISRDGMLEGLDLEQTSALADAVSLPVIASGGVGSVTHLQALRSVARRSPGIRGVIVGRALYDGRVSVQEALAALEVA</sequence>
<dbReference type="NCBIfam" id="TIGR00007">
    <property type="entry name" value="1-(5-phosphoribosyl)-5-[(5-phosphoribosylamino)methylideneamino]imidazole-4-carboxamide isomerase"/>
    <property type="match status" value="1"/>
</dbReference>
<keyword evidence="14" id="KW-1185">Reference proteome</keyword>
<evidence type="ECO:0000313" key="13">
    <source>
        <dbReference type="EMBL" id="CAI9119579.1"/>
    </source>
</evidence>